<reference evidence="1 2" key="1">
    <citation type="journal article" date="2015" name="Proc. Natl. Acad. Sci. U.S.A.">
        <title>The resurrection genome of Boea hygrometrica: A blueprint for survival of dehydration.</title>
        <authorList>
            <person name="Xiao L."/>
            <person name="Yang G."/>
            <person name="Zhang L."/>
            <person name="Yang X."/>
            <person name="Zhao S."/>
            <person name="Ji Z."/>
            <person name="Zhou Q."/>
            <person name="Hu M."/>
            <person name="Wang Y."/>
            <person name="Chen M."/>
            <person name="Xu Y."/>
            <person name="Jin H."/>
            <person name="Xiao X."/>
            <person name="Hu G."/>
            <person name="Bao F."/>
            <person name="Hu Y."/>
            <person name="Wan P."/>
            <person name="Li L."/>
            <person name="Deng X."/>
            <person name="Kuang T."/>
            <person name="Xiang C."/>
            <person name="Zhu J.K."/>
            <person name="Oliver M.J."/>
            <person name="He Y."/>
        </authorList>
    </citation>
    <scope>NUCLEOTIDE SEQUENCE [LARGE SCALE GENOMIC DNA]</scope>
    <source>
        <strain evidence="2">cv. XS01</strain>
    </source>
</reference>
<accession>A0A2Z7CSX6</accession>
<name>A0A2Z7CSX6_9LAMI</name>
<evidence type="ECO:0000313" key="2">
    <source>
        <dbReference type="Proteomes" id="UP000250235"/>
    </source>
</evidence>
<keyword evidence="2" id="KW-1185">Reference proteome</keyword>
<sequence length="83" mass="9347">MNGQICLHGAQHGQLRLRGVQSVAELLKEQVTVQRREVADEDRTAMMTSAVMSSQSAVDRKRKRWISDDDVISDVITISNELH</sequence>
<gene>
    <name evidence="1" type="ORF">F511_34604</name>
</gene>
<dbReference type="EMBL" id="KQ992856">
    <property type="protein sequence ID" value="KZV49828.1"/>
    <property type="molecule type" value="Genomic_DNA"/>
</dbReference>
<dbReference type="Proteomes" id="UP000250235">
    <property type="component" value="Unassembled WGS sequence"/>
</dbReference>
<proteinExistence type="predicted"/>
<organism evidence="1 2">
    <name type="scientific">Dorcoceras hygrometricum</name>
    <dbReference type="NCBI Taxonomy" id="472368"/>
    <lineage>
        <taxon>Eukaryota</taxon>
        <taxon>Viridiplantae</taxon>
        <taxon>Streptophyta</taxon>
        <taxon>Embryophyta</taxon>
        <taxon>Tracheophyta</taxon>
        <taxon>Spermatophyta</taxon>
        <taxon>Magnoliopsida</taxon>
        <taxon>eudicotyledons</taxon>
        <taxon>Gunneridae</taxon>
        <taxon>Pentapetalae</taxon>
        <taxon>asterids</taxon>
        <taxon>lamiids</taxon>
        <taxon>Lamiales</taxon>
        <taxon>Gesneriaceae</taxon>
        <taxon>Didymocarpoideae</taxon>
        <taxon>Trichosporeae</taxon>
        <taxon>Loxocarpinae</taxon>
        <taxon>Dorcoceras</taxon>
    </lineage>
</organism>
<protein>
    <submittedName>
        <fullName evidence="1">Uncharacterized protein</fullName>
    </submittedName>
</protein>
<evidence type="ECO:0000313" key="1">
    <source>
        <dbReference type="EMBL" id="KZV49828.1"/>
    </source>
</evidence>
<dbReference type="AlphaFoldDB" id="A0A2Z7CSX6"/>